<dbReference type="AlphaFoldDB" id="A0A168R5J0"/>
<feature type="domain" description="SLH" evidence="1">
    <location>
        <begin position="1"/>
        <end position="48"/>
    </location>
</feature>
<dbReference type="InterPro" id="IPR001119">
    <property type="entry name" value="SLH_dom"/>
</dbReference>
<dbReference type="PROSITE" id="PS51272">
    <property type="entry name" value="SLH"/>
    <property type="match status" value="3"/>
</dbReference>
<proteinExistence type="predicted"/>
<name>A0A168R5J0_9BACL</name>
<feature type="domain" description="SLH" evidence="1">
    <location>
        <begin position="103"/>
        <end position="159"/>
    </location>
</feature>
<organism evidence="2 3">
    <name type="scientific">Paenibacillus antarcticus</name>
    <dbReference type="NCBI Taxonomy" id="253703"/>
    <lineage>
        <taxon>Bacteria</taxon>
        <taxon>Bacillati</taxon>
        <taxon>Bacillota</taxon>
        <taxon>Bacilli</taxon>
        <taxon>Bacillales</taxon>
        <taxon>Paenibacillaceae</taxon>
        <taxon>Paenibacillus</taxon>
    </lineage>
</organism>
<evidence type="ECO:0000313" key="2">
    <source>
        <dbReference type="EMBL" id="OAB48616.1"/>
    </source>
</evidence>
<dbReference type="PANTHER" id="PTHR43308">
    <property type="entry name" value="OUTER MEMBRANE PROTEIN ALPHA-RELATED"/>
    <property type="match status" value="1"/>
</dbReference>
<dbReference type="EMBL" id="LVJI01000001">
    <property type="protein sequence ID" value="OAB48616.1"/>
    <property type="molecule type" value="Genomic_DNA"/>
</dbReference>
<dbReference type="Pfam" id="PF00395">
    <property type="entry name" value="SLH"/>
    <property type="match status" value="3"/>
</dbReference>
<evidence type="ECO:0000313" key="3">
    <source>
        <dbReference type="Proteomes" id="UP000077355"/>
    </source>
</evidence>
<gene>
    <name evidence="2" type="ORF">PBAT_02040</name>
</gene>
<dbReference type="PANTHER" id="PTHR43308:SF5">
    <property type="entry name" value="S-LAYER PROTEIN _ PEPTIDOGLYCAN ENDO-BETA-N-ACETYLGLUCOSAMINIDASE"/>
    <property type="match status" value="1"/>
</dbReference>
<evidence type="ECO:0000259" key="1">
    <source>
        <dbReference type="PROSITE" id="PS51272"/>
    </source>
</evidence>
<dbReference type="Proteomes" id="UP000077355">
    <property type="component" value="Unassembled WGS sequence"/>
</dbReference>
<dbReference type="InterPro" id="IPR051465">
    <property type="entry name" value="Cell_Envelope_Struct_Comp"/>
</dbReference>
<accession>A0A168R5J0</accession>
<reference evidence="2 3" key="1">
    <citation type="submission" date="2016-03" db="EMBL/GenBank/DDBJ databases">
        <title>Draft genome sequence of Paenibacillus antarcticus CECT 5836.</title>
        <authorList>
            <person name="Shin S.-K."/>
            <person name="Yi H."/>
        </authorList>
    </citation>
    <scope>NUCLEOTIDE SEQUENCE [LARGE SCALE GENOMIC DNA]</scope>
    <source>
        <strain evidence="2 3">CECT 5836</strain>
    </source>
</reference>
<protein>
    <recommendedName>
        <fullName evidence="1">SLH domain-containing protein</fullName>
    </recommendedName>
</protein>
<sequence>MIEELASQGIITGYPDGSFHPNESIQRQHMALIFMRAFEFEPTREAIAFSDVSPSHPSYKAITLLQQAGIVDGSNGRFNLTEPVTRAQMAKIVALALKIELGGTSTFQDVPSTHWSHAYITALAELEIVLGDNGKFNPNEPVTRAEFVAMIYRALNLTK</sequence>
<keyword evidence="3" id="KW-1185">Reference proteome</keyword>
<comment type="caution">
    <text evidence="2">The sequence shown here is derived from an EMBL/GenBank/DDBJ whole genome shotgun (WGS) entry which is preliminary data.</text>
</comment>
<feature type="domain" description="SLH" evidence="1">
    <location>
        <begin position="49"/>
        <end position="102"/>
    </location>
</feature>